<dbReference type="Proteomes" id="UP000257143">
    <property type="component" value="Unassembled WGS sequence"/>
</dbReference>
<protein>
    <submittedName>
        <fullName evidence="4">Oxidoreductase</fullName>
    </submittedName>
</protein>
<dbReference type="AlphaFoldDB" id="A0A3D8PHS7"/>
<dbReference type="SUPFAM" id="SSF55347">
    <property type="entry name" value="Glyceraldehyde-3-phosphate dehydrogenase-like, C-terminal domain"/>
    <property type="match status" value="1"/>
</dbReference>
<dbReference type="InterPro" id="IPR052515">
    <property type="entry name" value="Gfo/Idh/MocA_Oxidoreductase"/>
</dbReference>
<evidence type="ECO:0000313" key="5">
    <source>
        <dbReference type="Proteomes" id="UP000257143"/>
    </source>
</evidence>
<dbReference type="OrthoDB" id="9815825at2"/>
<evidence type="ECO:0000256" key="1">
    <source>
        <dbReference type="ARBA" id="ARBA00010928"/>
    </source>
</evidence>
<comment type="caution">
    <text evidence="4">The sequence shown here is derived from an EMBL/GenBank/DDBJ whole genome shotgun (WGS) entry which is preliminary data.</text>
</comment>
<keyword evidence="5" id="KW-1185">Reference proteome</keyword>
<dbReference type="InterPro" id="IPR036291">
    <property type="entry name" value="NAD(P)-bd_dom_sf"/>
</dbReference>
<dbReference type="InterPro" id="IPR000683">
    <property type="entry name" value="Gfo/Idh/MocA-like_OxRdtase_N"/>
</dbReference>
<dbReference type="GO" id="GO:0000166">
    <property type="term" value="F:nucleotide binding"/>
    <property type="evidence" value="ECO:0007669"/>
    <property type="project" value="InterPro"/>
</dbReference>
<dbReference type="Gene3D" id="3.30.360.10">
    <property type="entry name" value="Dihydrodipicolinate Reductase, domain 2"/>
    <property type="match status" value="1"/>
</dbReference>
<organism evidence="4 5">
    <name type="scientific">Oceanobacillus arenosus</name>
    <dbReference type="NCBI Taxonomy" id="1229153"/>
    <lineage>
        <taxon>Bacteria</taxon>
        <taxon>Bacillati</taxon>
        <taxon>Bacillota</taxon>
        <taxon>Bacilli</taxon>
        <taxon>Bacillales</taxon>
        <taxon>Bacillaceae</taxon>
        <taxon>Oceanobacillus</taxon>
    </lineage>
</organism>
<reference evidence="5" key="1">
    <citation type="submission" date="2017-11" db="EMBL/GenBank/DDBJ databases">
        <authorList>
            <person name="Zhu W."/>
        </authorList>
    </citation>
    <scope>NUCLEOTIDE SEQUENCE [LARGE SCALE GENOMIC DNA]</scope>
    <source>
        <strain evidence="5">CAU 1183</strain>
    </source>
</reference>
<gene>
    <name evidence="4" type="ORF">CWR48_19430</name>
</gene>
<dbReference type="Gene3D" id="3.40.50.720">
    <property type="entry name" value="NAD(P)-binding Rossmann-like Domain"/>
    <property type="match status" value="1"/>
</dbReference>
<evidence type="ECO:0000259" key="3">
    <source>
        <dbReference type="Pfam" id="PF02894"/>
    </source>
</evidence>
<dbReference type="PANTHER" id="PTHR43249">
    <property type="entry name" value="UDP-N-ACETYL-2-AMINO-2-DEOXY-D-GLUCURONATE OXIDASE"/>
    <property type="match status" value="1"/>
</dbReference>
<dbReference type="SUPFAM" id="SSF51735">
    <property type="entry name" value="NAD(P)-binding Rossmann-fold domains"/>
    <property type="match status" value="1"/>
</dbReference>
<dbReference type="Pfam" id="PF02894">
    <property type="entry name" value="GFO_IDH_MocA_C"/>
    <property type="match status" value="1"/>
</dbReference>
<evidence type="ECO:0000313" key="4">
    <source>
        <dbReference type="EMBL" id="RDW15202.1"/>
    </source>
</evidence>
<feature type="domain" description="Gfo/Idh/MocA-like oxidoreductase N-terminal" evidence="2">
    <location>
        <begin position="4"/>
        <end position="124"/>
    </location>
</feature>
<dbReference type="EMBL" id="PIOC01000033">
    <property type="protein sequence ID" value="RDW15202.1"/>
    <property type="molecule type" value="Genomic_DNA"/>
</dbReference>
<accession>A0A3D8PHS7</accession>
<comment type="similarity">
    <text evidence="1">Belongs to the Gfo/Idh/MocA family.</text>
</comment>
<dbReference type="Pfam" id="PF01408">
    <property type="entry name" value="GFO_IDH_MocA"/>
    <property type="match status" value="1"/>
</dbReference>
<name>A0A3D8PHS7_9BACI</name>
<sequence>MSLIKIGVIGVGNMGSAHVELLDKGQIEGATLTAICSSNESRIEWVKKHTQGNVQIFRDVTSFFTQSGIDAVLIATPHYSHPDLAKEAFANGIHVLIEKPAGVYTKNVLEMNEAAKASNKVFAIMYNQRANPLYQKLRDLMQSGVLGEIKRINWIVTDTYRPQSYYDSSKWKATWKGEGGGVLLNQALHHLDILQWTTGHMPTRVLAASHFGKYHEIEVEDDVTAYVEYENGATGVFITSTGEAPGTNRFEIVGNCGKIVVENEEITFYQLTQPEREFNKSYKGGFGKPEWKEIHIPVKSENGNHAVIIQNWIDSIRNGTPLLSPGEDGVKALEIANAIYLSSWLNEEMELPVDPDRYFEKLQEKIDTSTFVKKHVSNTTLNVKGTH</sequence>
<dbReference type="InterPro" id="IPR004104">
    <property type="entry name" value="Gfo/Idh/MocA-like_OxRdtase_C"/>
</dbReference>
<evidence type="ECO:0000259" key="2">
    <source>
        <dbReference type="Pfam" id="PF01408"/>
    </source>
</evidence>
<dbReference type="PANTHER" id="PTHR43249:SF1">
    <property type="entry name" value="D-GLUCOSIDE 3-DEHYDROGENASE"/>
    <property type="match status" value="1"/>
</dbReference>
<feature type="domain" description="Gfo/Idh/MocA-like oxidoreductase C-terminal" evidence="3">
    <location>
        <begin position="139"/>
        <end position="343"/>
    </location>
</feature>
<dbReference type="RefSeq" id="WP_115774959.1">
    <property type="nucleotide sequence ID" value="NZ_PIOC01000033.1"/>
</dbReference>
<proteinExistence type="inferred from homology"/>